<comment type="caution">
    <text evidence="2">The sequence shown here is derived from an EMBL/GenBank/DDBJ whole genome shotgun (WGS) entry which is preliminary data.</text>
</comment>
<feature type="domain" description="Methyltransferase FkbM" evidence="1">
    <location>
        <begin position="373"/>
        <end position="545"/>
    </location>
</feature>
<dbReference type="InterPro" id="IPR029063">
    <property type="entry name" value="SAM-dependent_MTases_sf"/>
</dbReference>
<sequence>MADPSSLQTGIDVHEIFRESENVNYALTCGRLMSPTLHQLYLFLAAAQFHGSPAPWTVIGRQVLTALFSQLEPKDFAACPMAAVIQAVLKVLWTGAANVMELLLSVWPTEAIRILQEWSLQDMLESGWPIFDLLSVLAVKLRAADPNATESACDAFQGGASSEVVLRRALFGPNGEVQYPQHYDYYHSEDRQRPNQLVQEFLVATSRYEAEGQGQSCPLAEATQLLVAVSAYERNAPGVRGLSLATVTLVHAADKRLRKLWLRNETDGSFSGLPEHFVDTLFSGWKLFPVLGSMQRRFFGEAGCPDGFAMRTLTLPPTWLCGNLPLFKLASGVEWRGPSYGNELWEAGYVVDCEELLSMLQSSSGRNGCALIDVGANVGACAIRAASAGYRVLAVEADPDNFRWLQMHRELNGPGVRHRMSVVHAAAAAKAGFVQFLEVKSNRALSLVLPAGRRAAEAMNATSWWAPLTKRDVHTATIPAMTIDGILEGHGFPLDPLEGHTAGQHRAGECYVLKVDIEGSEVEALAGASRLLVSGRVVGMMVEQNNELLRLRGESPASLRAAMSAARGLIVREAATTKSVQCDTEEDGNCILNLIGIDDRLFWDQQMI</sequence>
<organism evidence="2 3">
    <name type="scientific">Polarella glacialis</name>
    <name type="common">Dinoflagellate</name>
    <dbReference type="NCBI Taxonomy" id="89957"/>
    <lineage>
        <taxon>Eukaryota</taxon>
        <taxon>Sar</taxon>
        <taxon>Alveolata</taxon>
        <taxon>Dinophyceae</taxon>
        <taxon>Suessiales</taxon>
        <taxon>Suessiaceae</taxon>
        <taxon>Polarella</taxon>
    </lineage>
</organism>
<dbReference type="InterPro" id="IPR052514">
    <property type="entry name" value="SAM-dependent_MTase"/>
</dbReference>
<dbReference type="Gene3D" id="3.40.50.150">
    <property type="entry name" value="Vaccinia Virus protein VP39"/>
    <property type="match status" value="1"/>
</dbReference>
<name>A0A813JES6_POLGL</name>
<dbReference type="NCBIfam" id="TIGR01444">
    <property type="entry name" value="fkbM_fam"/>
    <property type="match status" value="1"/>
</dbReference>
<dbReference type="SUPFAM" id="SSF53335">
    <property type="entry name" value="S-adenosyl-L-methionine-dependent methyltransferases"/>
    <property type="match status" value="1"/>
</dbReference>
<dbReference type="EMBL" id="CAJNNW010025017">
    <property type="protein sequence ID" value="CAE8675261.1"/>
    <property type="molecule type" value="Genomic_DNA"/>
</dbReference>
<dbReference type="Proteomes" id="UP000626109">
    <property type="component" value="Unassembled WGS sequence"/>
</dbReference>
<gene>
    <name evidence="2" type="ORF">PGLA2088_LOCUS19313</name>
</gene>
<protein>
    <recommendedName>
        <fullName evidence="1">Methyltransferase FkbM domain-containing protein</fullName>
    </recommendedName>
</protein>
<evidence type="ECO:0000313" key="3">
    <source>
        <dbReference type="Proteomes" id="UP000626109"/>
    </source>
</evidence>
<proteinExistence type="predicted"/>
<dbReference type="AlphaFoldDB" id="A0A813JES6"/>
<evidence type="ECO:0000313" key="2">
    <source>
        <dbReference type="EMBL" id="CAE8675261.1"/>
    </source>
</evidence>
<accession>A0A813JES6</accession>
<dbReference type="InterPro" id="IPR006342">
    <property type="entry name" value="FkbM_mtfrase"/>
</dbReference>
<dbReference type="PANTHER" id="PTHR34203">
    <property type="entry name" value="METHYLTRANSFERASE, FKBM FAMILY PROTEIN"/>
    <property type="match status" value="1"/>
</dbReference>
<reference evidence="2" key="1">
    <citation type="submission" date="2021-02" db="EMBL/GenBank/DDBJ databases">
        <authorList>
            <person name="Dougan E. K."/>
            <person name="Rhodes N."/>
            <person name="Thang M."/>
            <person name="Chan C."/>
        </authorList>
    </citation>
    <scope>NUCLEOTIDE SEQUENCE</scope>
</reference>
<dbReference type="PANTHER" id="PTHR34203:SF15">
    <property type="entry name" value="SLL1173 PROTEIN"/>
    <property type="match status" value="1"/>
</dbReference>
<dbReference type="Pfam" id="PF05050">
    <property type="entry name" value="Methyltransf_21"/>
    <property type="match status" value="1"/>
</dbReference>
<evidence type="ECO:0000259" key="1">
    <source>
        <dbReference type="Pfam" id="PF05050"/>
    </source>
</evidence>